<organism evidence="4 5">
    <name type="scientific">Dimargaris cristalligena</name>
    <dbReference type="NCBI Taxonomy" id="215637"/>
    <lineage>
        <taxon>Eukaryota</taxon>
        <taxon>Fungi</taxon>
        <taxon>Fungi incertae sedis</taxon>
        <taxon>Zoopagomycota</taxon>
        <taxon>Kickxellomycotina</taxon>
        <taxon>Dimargaritomycetes</taxon>
        <taxon>Dimargaritales</taxon>
        <taxon>Dimargaritaceae</taxon>
        <taxon>Dimargaris</taxon>
    </lineage>
</organism>
<feature type="domain" description="Rab-GAP TBC" evidence="3">
    <location>
        <begin position="95"/>
        <end position="335"/>
    </location>
</feature>
<dbReference type="PANTHER" id="PTHR22957">
    <property type="entry name" value="TBC1 DOMAIN FAMILY MEMBER GTPASE-ACTIVATING PROTEIN"/>
    <property type="match status" value="1"/>
</dbReference>
<dbReference type="SMART" id="SM00164">
    <property type="entry name" value="TBC"/>
    <property type="match status" value="1"/>
</dbReference>
<evidence type="ECO:0000313" key="5">
    <source>
        <dbReference type="Proteomes" id="UP000268162"/>
    </source>
</evidence>
<dbReference type="PROSITE" id="PS50086">
    <property type="entry name" value="TBC_RABGAP"/>
    <property type="match status" value="1"/>
</dbReference>
<dbReference type="AlphaFoldDB" id="A0A4P9ZW90"/>
<keyword evidence="5" id="KW-1185">Reference proteome</keyword>
<feature type="region of interest" description="Disordered" evidence="2">
    <location>
        <begin position="377"/>
        <end position="431"/>
    </location>
</feature>
<reference evidence="5" key="1">
    <citation type="journal article" date="2018" name="Nat. Microbiol.">
        <title>Leveraging single-cell genomics to expand the fungal tree of life.</title>
        <authorList>
            <person name="Ahrendt S.R."/>
            <person name="Quandt C.A."/>
            <person name="Ciobanu D."/>
            <person name="Clum A."/>
            <person name="Salamov A."/>
            <person name="Andreopoulos B."/>
            <person name="Cheng J.F."/>
            <person name="Woyke T."/>
            <person name="Pelin A."/>
            <person name="Henrissat B."/>
            <person name="Reynolds N.K."/>
            <person name="Benny G.L."/>
            <person name="Smith M.E."/>
            <person name="James T.Y."/>
            <person name="Grigoriev I.V."/>
        </authorList>
    </citation>
    <scope>NUCLEOTIDE SEQUENCE [LARGE SCALE GENOMIC DNA]</scope>
    <source>
        <strain evidence="5">RSA 468</strain>
    </source>
</reference>
<dbReference type="Gene3D" id="1.10.472.80">
    <property type="entry name" value="Ypt/Rab-GAP domain of gyp1p, domain 3"/>
    <property type="match status" value="1"/>
</dbReference>
<dbReference type="Pfam" id="PF00566">
    <property type="entry name" value="RabGAP-TBC"/>
    <property type="match status" value="2"/>
</dbReference>
<proteinExistence type="predicted"/>
<dbReference type="STRING" id="215637.A0A4P9ZW90"/>
<evidence type="ECO:0000256" key="1">
    <source>
        <dbReference type="ARBA" id="ARBA00022468"/>
    </source>
</evidence>
<dbReference type="GO" id="GO:0005096">
    <property type="term" value="F:GTPase activator activity"/>
    <property type="evidence" value="ECO:0007669"/>
    <property type="project" value="UniProtKB-KW"/>
</dbReference>
<dbReference type="InterPro" id="IPR035969">
    <property type="entry name" value="Rab-GAP_TBC_sf"/>
</dbReference>
<evidence type="ECO:0000256" key="2">
    <source>
        <dbReference type="SAM" id="MobiDB-lite"/>
    </source>
</evidence>
<dbReference type="PANTHER" id="PTHR22957:SF337">
    <property type="entry name" value="TBC1 DOMAIN FAMILY MEMBER 5"/>
    <property type="match status" value="1"/>
</dbReference>
<keyword evidence="1" id="KW-0343">GTPase activation</keyword>
<dbReference type="Proteomes" id="UP000268162">
    <property type="component" value="Unassembled WGS sequence"/>
</dbReference>
<dbReference type="Gene3D" id="1.10.8.270">
    <property type="entry name" value="putative rabgap domain of human tbc1 domain family member 14 like domains"/>
    <property type="match status" value="1"/>
</dbReference>
<dbReference type="FunFam" id="1.10.8.270:FF:000031">
    <property type="entry name" value="TBC1 domain family member 5"/>
    <property type="match status" value="1"/>
</dbReference>
<dbReference type="EMBL" id="ML002524">
    <property type="protein sequence ID" value="RKP37221.1"/>
    <property type="molecule type" value="Genomic_DNA"/>
</dbReference>
<evidence type="ECO:0000259" key="3">
    <source>
        <dbReference type="PROSITE" id="PS50086"/>
    </source>
</evidence>
<protein>
    <submittedName>
        <fullName evidence="4">Rab-GTPase-TBC domain-containing protein</fullName>
    </submittedName>
</protein>
<name>A0A4P9ZW90_9FUNG</name>
<dbReference type="FunFam" id="1.10.472.80:FF:000038">
    <property type="entry name" value="TBC1 domain family member 5"/>
    <property type="match status" value="1"/>
</dbReference>
<sequence>MTTLRELGQTSQYTEQHLLSVSWKLFLEYLPGLDDIHLLWPEALHKERSHYERLHMKYIIEPSQQLNPSSDDQVSPIEGPTRPISPSVVDLSIHNPLSLAQDSPWQQYFQDNELKAIIQRDVERTFPDQPCFNQPDAQRAITDILFVYCKMHQDTSYRQGMHELLAPLWKAVNEDRFHRGTGFPSDPVVSQDNIIFQVLDARYVDHDAFALFCRIMRVARPWFEVSDVARNASANLRPRTALPGAGSDRSAGGTISDSLRYLKIAELSRATPILAKCNHIFYSLLKRVDPSLFQHLESLEIEPQLYGIRWIRLLWGREFPFDDLVTLWTALFAHDPNLVAVEWVCVAMLIRIRHLLLEGDYSTCLQHIMRYPPLTGPGTAVSSPGDGEGGPLHPTPPATQPAGCHIGPYHSNQDGAGDQPVQLGSRFPAGH</sequence>
<dbReference type="InterPro" id="IPR000195">
    <property type="entry name" value="Rab-GAP-TBC_dom"/>
</dbReference>
<gene>
    <name evidence="4" type="ORF">BJ085DRAFT_29411</name>
</gene>
<accession>A0A4P9ZW90</accession>
<dbReference type="SUPFAM" id="SSF47923">
    <property type="entry name" value="Ypt/Rab-GAP domain of gyp1p"/>
    <property type="match status" value="2"/>
</dbReference>
<evidence type="ECO:0000313" key="4">
    <source>
        <dbReference type="EMBL" id="RKP37221.1"/>
    </source>
</evidence>